<dbReference type="AlphaFoldDB" id="A0A6B7PWR5"/>
<dbReference type="EMBL" id="MN310372">
    <property type="protein sequence ID" value="QFX76800.1"/>
    <property type="molecule type" value="Genomic_DNA"/>
</dbReference>
<keyword evidence="1" id="KW-0614">Plasmid</keyword>
<name>A0A6B7PWR5_PSEPU</name>
<geneLocation type="plasmid" evidence="1">
    <name>p716811-VIM</name>
</geneLocation>
<proteinExistence type="predicted"/>
<protein>
    <submittedName>
        <fullName evidence="1">Uncharacterized protein</fullName>
    </submittedName>
</protein>
<accession>A0A6B7PWR5</accession>
<evidence type="ECO:0000313" key="1">
    <source>
        <dbReference type="EMBL" id="QFX76800.1"/>
    </source>
</evidence>
<reference evidence="1" key="1">
    <citation type="submission" date="2019-08" db="EMBL/GenBank/DDBJ databases">
        <authorList>
            <person name="Zhou D."/>
            <person name="Chen F."/>
        </authorList>
    </citation>
    <scope>NUCLEOTIDE SEQUENCE</scope>
    <source>
        <strain evidence="1">150716811</strain>
        <plasmid evidence="1">p716811-VIM</plasmid>
    </source>
</reference>
<sequence>MLGVANGFNKRVASVRGLNRNAIAIWNHYLSHINGTRGAC</sequence>
<organism evidence="1">
    <name type="scientific">Pseudomonas putida</name>
    <name type="common">Arthrobacter siderocapsulatus</name>
    <dbReference type="NCBI Taxonomy" id="303"/>
    <lineage>
        <taxon>Bacteria</taxon>
        <taxon>Pseudomonadati</taxon>
        <taxon>Pseudomonadota</taxon>
        <taxon>Gammaproteobacteria</taxon>
        <taxon>Pseudomonadales</taxon>
        <taxon>Pseudomonadaceae</taxon>
        <taxon>Pseudomonas</taxon>
    </lineage>
</organism>